<dbReference type="Proteomes" id="UP000463883">
    <property type="component" value="Chromosome"/>
</dbReference>
<dbReference type="EMBL" id="CP047591">
    <property type="protein sequence ID" value="QHI72359.1"/>
    <property type="molecule type" value="Genomic_DNA"/>
</dbReference>
<keyword evidence="1" id="KW-0472">Membrane</keyword>
<sequence length="154" mass="17761">MITDYVMSTIQYINNNLQVEAIGAVIVIALILLVLTGLIFLACRSIRLWYWRVNDQIRALDSIDKCLEEIKKNLPEGLKKESEGITETENVIEKAPLTEECTTETMHVEKQTEKPKIVFDKKDKDERTIIKPGYNIGKTGKIYVEETLREQIQF</sequence>
<accession>A0A6P1MCC6</accession>
<evidence type="ECO:0000256" key="1">
    <source>
        <dbReference type="SAM" id="Phobius"/>
    </source>
</evidence>
<name>A0A6P1MCC6_9FIRM</name>
<dbReference type="RefSeq" id="WP_162362129.1">
    <property type="nucleotide sequence ID" value="NZ_CP047591.1"/>
</dbReference>
<dbReference type="AlphaFoldDB" id="A0A6P1MCC6"/>
<keyword evidence="1" id="KW-1133">Transmembrane helix</keyword>
<organism evidence="2 3">
    <name type="scientific">Aminipila terrae</name>
    <dbReference type="NCBI Taxonomy" id="2697030"/>
    <lineage>
        <taxon>Bacteria</taxon>
        <taxon>Bacillati</taxon>
        <taxon>Bacillota</taxon>
        <taxon>Clostridia</taxon>
        <taxon>Peptostreptococcales</taxon>
        <taxon>Anaerovoracaceae</taxon>
        <taxon>Aminipila</taxon>
    </lineage>
</organism>
<reference evidence="2 3" key="1">
    <citation type="submission" date="2020-01" db="EMBL/GenBank/DDBJ databases">
        <title>Genomic analysis of Aminipila sp. CBA3637.</title>
        <authorList>
            <person name="Kim Y.B."/>
            <person name="Roh S.W."/>
        </authorList>
    </citation>
    <scope>NUCLEOTIDE SEQUENCE [LARGE SCALE GENOMIC DNA]</scope>
    <source>
        <strain evidence="2 3">CBA3637</strain>
    </source>
</reference>
<keyword evidence="3" id="KW-1185">Reference proteome</keyword>
<proteinExistence type="predicted"/>
<keyword evidence="1" id="KW-0812">Transmembrane</keyword>
<evidence type="ECO:0000313" key="2">
    <source>
        <dbReference type="EMBL" id="QHI72359.1"/>
    </source>
</evidence>
<dbReference type="KEGG" id="amic:Ami3637_08050"/>
<gene>
    <name evidence="2" type="ORF">Ami3637_08050</name>
</gene>
<protein>
    <submittedName>
        <fullName evidence="2">Uncharacterized protein</fullName>
    </submittedName>
</protein>
<evidence type="ECO:0000313" key="3">
    <source>
        <dbReference type="Proteomes" id="UP000463883"/>
    </source>
</evidence>
<feature type="transmembrane region" description="Helical" evidence="1">
    <location>
        <begin position="21"/>
        <end position="43"/>
    </location>
</feature>